<sequence length="485" mass="54683">MKIWNERKGKQNMKIEFSAMDYRSDETFEKANYLFKGSLEKGWEIYRNGKEYLCLGPGYKLLRTKLCGVCSTDLSRSFLPFPLPQVIGHEVIAEDMESIHGLKQKYVVEINDTFEARGEKPFDKFCEEGIASHSPTRKVLGIDRLPGGFGPYILAPQNAAISYHTLSDKVAVLIEPFAASLQAVLSSPPKDGDEVAVLGPRRLGSLVVAALAAFRNSSGTRFKISALSRRDHLLKLSFKLGADQMIDLGKEKIETLDKRYTIVYDTTGTTSGFESAIRLTSRELHLKTTNGQEVFGIKKLTELVVDELSLLKFADENLNFCWEKENRSNRTVYVAPNVGKVTLPSHFKVYYGKIEDAEKILSTEDFRGRIPRFDLGIAGTVEEIDRLIRPSRSHENSLIRPRGAILFQGKSEKNYILEFLNSGKSIRSSRCGDFQLAIKLLQENKKISEALEKNMVTHFYSPEDLNQAFKTAKSSESIKVVIKHF</sequence>
<evidence type="ECO:0000256" key="2">
    <source>
        <dbReference type="ARBA" id="ARBA00008072"/>
    </source>
</evidence>
<gene>
    <name evidence="6" type="ordered locus">LIC_10414</name>
</gene>
<dbReference type="AlphaFoldDB" id="Q72V87"/>
<dbReference type="Gene3D" id="3.40.50.720">
    <property type="entry name" value="NAD(P)-binding Rossmann-like Domain"/>
    <property type="match status" value="1"/>
</dbReference>
<keyword evidence="3" id="KW-0479">Metal-binding</keyword>
<comment type="similarity">
    <text evidence="2">Belongs to the zinc-containing alcohol dehydrogenase family.</text>
</comment>
<dbReference type="InterPro" id="IPR011032">
    <property type="entry name" value="GroES-like_sf"/>
</dbReference>
<dbReference type="Proteomes" id="UP000007037">
    <property type="component" value="Chromosome I"/>
</dbReference>
<dbReference type="InterPro" id="IPR036291">
    <property type="entry name" value="NAD(P)-bd_dom_sf"/>
</dbReference>
<comment type="cofactor">
    <cofactor evidence="1">
        <name>Zn(2+)</name>
        <dbReference type="ChEBI" id="CHEBI:29105"/>
    </cofactor>
</comment>
<dbReference type="Gene3D" id="3.90.180.10">
    <property type="entry name" value="Medium-chain alcohol dehydrogenases, catalytic domain"/>
    <property type="match status" value="1"/>
</dbReference>
<dbReference type="SUPFAM" id="SSF50129">
    <property type="entry name" value="GroES-like"/>
    <property type="match status" value="1"/>
</dbReference>
<evidence type="ECO:0000313" key="6">
    <source>
        <dbReference type="EMBL" id="AAS69037.1"/>
    </source>
</evidence>
<name>Q72V87_LEPIC</name>
<protein>
    <submittedName>
        <fullName evidence="6">Uncharacterized protein</fullName>
    </submittedName>
</protein>
<organism evidence="6 7">
    <name type="scientific">Leptospira interrogans serogroup Icterohaemorrhagiae serovar copenhageni (strain Fiocruz L1-130)</name>
    <dbReference type="NCBI Taxonomy" id="267671"/>
    <lineage>
        <taxon>Bacteria</taxon>
        <taxon>Pseudomonadati</taxon>
        <taxon>Spirochaetota</taxon>
        <taxon>Spirochaetia</taxon>
        <taxon>Leptospirales</taxon>
        <taxon>Leptospiraceae</taxon>
        <taxon>Leptospira</taxon>
    </lineage>
</organism>
<accession>Q72V87</accession>
<proteinExistence type="inferred from homology"/>
<dbReference type="HOGENOM" id="CLU_568365_0_0_12"/>
<dbReference type="GO" id="GO:0016491">
    <property type="term" value="F:oxidoreductase activity"/>
    <property type="evidence" value="ECO:0007669"/>
    <property type="project" value="UniProtKB-KW"/>
</dbReference>
<keyword evidence="5" id="KW-0560">Oxidoreductase</keyword>
<dbReference type="PANTHER" id="PTHR43350">
    <property type="entry name" value="NAD-DEPENDENT ALCOHOL DEHYDROGENASE"/>
    <property type="match status" value="1"/>
</dbReference>
<evidence type="ECO:0000256" key="3">
    <source>
        <dbReference type="ARBA" id="ARBA00022723"/>
    </source>
</evidence>
<dbReference type="KEGG" id="lic:LIC_10414"/>
<evidence type="ECO:0000256" key="5">
    <source>
        <dbReference type="ARBA" id="ARBA00023002"/>
    </source>
</evidence>
<evidence type="ECO:0000256" key="4">
    <source>
        <dbReference type="ARBA" id="ARBA00022833"/>
    </source>
</evidence>
<dbReference type="GO" id="GO:0046872">
    <property type="term" value="F:metal ion binding"/>
    <property type="evidence" value="ECO:0007669"/>
    <property type="project" value="UniProtKB-KW"/>
</dbReference>
<reference evidence="6 7" key="1">
    <citation type="journal article" date="2004" name="J. Bacteriol.">
        <title>Comparative genomics of two Leptospira interrogans serovars reveals novel insights into physiology and pathogenesis.</title>
        <authorList>
            <person name="Nascimento A.L."/>
            <person name="Ko A.I."/>
            <person name="Martins E.A."/>
            <person name="Monteiro-Vitorello C.B."/>
            <person name="Ho P.L."/>
            <person name="Haake D.A."/>
            <person name="Verjovski-Almeida S."/>
            <person name="Hartskeerl R.A."/>
            <person name="Marques M.V."/>
            <person name="Oliveira M.C."/>
            <person name="Menck C.F."/>
            <person name="Leite L.C."/>
            <person name="Carrer H."/>
            <person name="Coutinho L.L."/>
            <person name="Degrave W.M."/>
            <person name="Dellagostin O.A."/>
            <person name="El-Dorry H."/>
            <person name="Ferro E.S."/>
            <person name="Ferro M.I."/>
            <person name="Furlan L.R."/>
            <person name="Gamberini M."/>
            <person name="Giglioti E.A."/>
            <person name="Goes-Neto A."/>
            <person name="Goldman G.H."/>
            <person name="Goldman M.H."/>
            <person name="Harakava R."/>
            <person name="Jeronimo S.M."/>
            <person name="Junqueira-De-Azevedo I.L."/>
            <person name="Kimura E.T."/>
            <person name="Kuramae E.E."/>
            <person name="Lemos E.G."/>
            <person name="Lemos M.V."/>
            <person name="Marino C.L."/>
            <person name="Nunes L.R."/>
            <person name="De Oliveira R.C."/>
            <person name="Pereira G.G."/>
            <person name="Reis M.S."/>
            <person name="Schriefer A."/>
            <person name="Siqueira W.J."/>
            <person name="Sommer P."/>
            <person name="Tsai S.M."/>
            <person name="Simpson A.J."/>
            <person name="Ferro J.A."/>
            <person name="Camargo L.E."/>
            <person name="Kitajima J.P."/>
            <person name="Setubal J.C."/>
            <person name="Van Sluys M.A."/>
        </authorList>
    </citation>
    <scope>NUCLEOTIDE SEQUENCE [LARGE SCALE GENOMIC DNA]</scope>
    <source>
        <strain evidence="6 7">Fiocruz L1-130</strain>
    </source>
</reference>
<dbReference type="SUPFAM" id="SSF51735">
    <property type="entry name" value="NAD(P)-binding Rossmann-fold domains"/>
    <property type="match status" value="1"/>
</dbReference>
<dbReference type="EMBL" id="AE016823">
    <property type="protein sequence ID" value="AAS69037.1"/>
    <property type="molecule type" value="Genomic_DNA"/>
</dbReference>
<evidence type="ECO:0000256" key="1">
    <source>
        <dbReference type="ARBA" id="ARBA00001947"/>
    </source>
</evidence>
<keyword evidence="4" id="KW-0862">Zinc</keyword>
<evidence type="ECO:0000313" key="7">
    <source>
        <dbReference type="Proteomes" id="UP000007037"/>
    </source>
</evidence>
<dbReference type="PANTHER" id="PTHR43350:SF19">
    <property type="entry name" value="D-GULOSIDE 3-DEHYDROGENASE"/>
    <property type="match status" value="1"/>
</dbReference>